<dbReference type="AlphaFoldDB" id="A0AAW4PGF6"/>
<dbReference type="PANTHER" id="PTHR46268:SF6">
    <property type="entry name" value="UNIVERSAL STRESS PROTEIN UP12"/>
    <property type="match status" value="1"/>
</dbReference>
<name>A0AAW4PGF6_9EURY</name>
<feature type="domain" description="UspA" evidence="2">
    <location>
        <begin position="4"/>
        <end position="128"/>
    </location>
</feature>
<dbReference type="SUPFAM" id="SSF52402">
    <property type="entry name" value="Adenine nucleotide alpha hydrolases-like"/>
    <property type="match status" value="1"/>
</dbReference>
<dbReference type="InterPro" id="IPR006016">
    <property type="entry name" value="UspA"/>
</dbReference>
<protein>
    <submittedName>
        <fullName evidence="3">Universal stress protein</fullName>
    </submittedName>
</protein>
<keyword evidence="4" id="KW-1185">Reference proteome</keyword>
<accession>A0AAW4PGF6</accession>
<comment type="caution">
    <text evidence="3">The sequence shown here is derived from an EMBL/GenBank/DDBJ whole genome shotgun (WGS) entry which is preliminary data.</text>
</comment>
<evidence type="ECO:0000313" key="4">
    <source>
        <dbReference type="Proteomes" id="UP001430455"/>
    </source>
</evidence>
<reference evidence="3 4" key="1">
    <citation type="submission" date="2021-06" db="EMBL/GenBank/DDBJ databases">
        <title>Halomicroarcula sp. a new haloarchaeum isolated from saline soil.</title>
        <authorList>
            <person name="Duran-Viseras A."/>
            <person name="Sanchez-Porro C."/>
            <person name="Ventosa A."/>
        </authorList>
    </citation>
    <scope>NUCLEOTIDE SEQUENCE [LARGE SCALE GENOMIC DNA]</scope>
    <source>
        <strain evidence="3 4">F27</strain>
    </source>
</reference>
<dbReference type="Pfam" id="PF00582">
    <property type="entry name" value="Usp"/>
    <property type="match status" value="1"/>
</dbReference>
<dbReference type="RefSeq" id="WP_220581681.1">
    <property type="nucleotide sequence ID" value="NZ_RKLT01000014.1"/>
</dbReference>
<gene>
    <name evidence="3" type="ORF">EGH23_19620</name>
</gene>
<organism evidence="3 4">
    <name type="scientific">Haloarcula nitratireducens</name>
    <dbReference type="NCBI Taxonomy" id="2487749"/>
    <lineage>
        <taxon>Archaea</taxon>
        <taxon>Methanobacteriati</taxon>
        <taxon>Methanobacteriota</taxon>
        <taxon>Stenosarchaea group</taxon>
        <taxon>Halobacteria</taxon>
        <taxon>Halobacteriales</taxon>
        <taxon>Haloarculaceae</taxon>
        <taxon>Haloarcula</taxon>
    </lineage>
</organism>
<dbReference type="Proteomes" id="UP001430455">
    <property type="component" value="Unassembled WGS sequence"/>
</dbReference>
<dbReference type="CDD" id="cd00293">
    <property type="entry name" value="USP-like"/>
    <property type="match status" value="1"/>
</dbReference>
<dbReference type="EMBL" id="RKLT01000014">
    <property type="protein sequence ID" value="MBX0297090.1"/>
    <property type="molecule type" value="Genomic_DNA"/>
</dbReference>
<proteinExistence type="inferred from homology"/>
<comment type="similarity">
    <text evidence="1">Belongs to the universal stress protein A family.</text>
</comment>
<dbReference type="InterPro" id="IPR006015">
    <property type="entry name" value="Universal_stress_UspA"/>
</dbReference>
<dbReference type="InterPro" id="IPR014729">
    <property type="entry name" value="Rossmann-like_a/b/a_fold"/>
</dbReference>
<evidence type="ECO:0000259" key="2">
    <source>
        <dbReference type="Pfam" id="PF00582"/>
    </source>
</evidence>
<dbReference type="Gene3D" id="3.40.50.620">
    <property type="entry name" value="HUPs"/>
    <property type="match status" value="1"/>
</dbReference>
<sequence>MYELLIPVDQDAERASHQADYVTSLPGTDEVKATVLHVTPREESSRGEQRFDDVDSAVRVAEQIEAAGISVDRVADAGTVTNRIVEYADDIDAAEIVLGGRKRSGVAKVLVGSVAQDVIYSTDRPVVITG</sequence>
<dbReference type="PANTHER" id="PTHR46268">
    <property type="entry name" value="STRESS RESPONSE PROTEIN NHAX"/>
    <property type="match status" value="1"/>
</dbReference>
<evidence type="ECO:0000313" key="3">
    <source>
        <dbReference type="EMBL" id="MBX0297090.1"/>
    </source>
</evidence>
<evidence type="ECO:0000256" key="1">
    <source>
        <dbReference type="ARBA" id="ARBA00008791"/>
    </source>
</evidence>
<dbReference type="PRINTS" id="PR01438">
    <property type="entry name" value="UNVRSLSTRESS"/>
</dbReference>